<comment type="caution">
    <text evidence="2">The sequence shown here is derived from an EMBL/GenBank/DDBJ whole genome shotgun (WGS) entry which is preliminary data.</text>
</comment>
<dbReference type="EMBL" id="RBXR01000001">
    <property type="protein sequence ID" value="RKT70895.1"/>
    <property type="molecule type" value="Genomic_DNA"/>
</dbReference>
<proteinExistence type="predicted"/>
<name>A0A495XCS0_9PSEU</name>
<keyword evidence="3" id="KW-1185">Reference proteome</keyword>
<reference evidence="2 3" key="1">
    <citation type="submission" date="2018-10" db="EMBL/GenBank/DDBJ databases">
        <title>Sequencing the genomes of 1000 actinobacteria strains.</title>
        <authorList>
            <person name="Klenk H.-P."/>
        </authorList>
    </citation>
    <scope>NUCLEOTIDE SEQUENCE [LARGE SCALE GENOMIC DNA]</scope>
    <source>
        <strain evidence="2 3">DSM 43911</strain>
    </source>
</reference>
<evidence type="ECO:0000313" key="2">
    <source>
        <dbReference type="EMBL" id="RKT70895.1"/>
    </source>
</evidence>
<feature type="region of interest" description="Disordered" evidence="1">
    <location>
        <begin position="223"/>
        <end position="302"/>
    </location>
</feature>
<dbReference type="AlphaFoldDB" id="A0A495XCS0"/>
<evidence type="ECO:0000256" key="1">
    <source>
        <dbReference type="SAM" id="MobiDB-lite"/>
    </source>
</evidence>
<feature type="compositionally biased region" description="Basic and acidic residues" evidence="1">
    <location>
        <begin position="264"/>
        <end position="291"/>
    </location>
</feature>
<accession>A0A495XCS0</accession>
<gene>
    <name evidence="2" type="ORF">DFJ66_4172</name>
</gene>
<evidence type="ECO:0000313" key="3">
    <source>
        <dbReference type="Proteomes" id="UP000272729"/>
    </source>
</evidence>
<sequence length="302" mass="34304">MSDDEELVYRRRERLADRWRGRRDGRRRHPAYSDLVAMADDERMITAPHPESLIRQSLRRMETELVRFEARTAGDRATLARLRSELAAAAVGLERGTAAVARAEAELDEAELRPRNHTELLPENRAVLLSRRDEMRNRRIAAARGEEAAQFAALNALAARIEAVKEQIRTEFVLAQNRARWEGAHCAVRVAAYWEHVVLVHPEGTYLTPLLRFAAQELPSWVTTPPDADPADLGRGPFESHRVAQRLETPPRLDRRRRRTGRLYRADHADLVDHPDRADHVDGADHPDRAGSVDTEEVEGTA</sequence>
<dbReference type="Proteomes" id="UP000272729">
    <property type="component" value="Unassembled WGS sequence"/>
</dbReference>
<dbReference type="RefSeq" id="WP_170199558.1">
    <property type="nucleotide sequence ID" value="NZ_JBIUBA010000012.1"/>
</dbReference>
<organism evidence="2 3">
    <name type="scientific">Saccharothrix variisporea</name>
    <dbReference type="NCBI Taxonomy" id="543527"/>
    <lineage>
        <taxon>Bacteria</taxon>
        <taxon>Bacillati</taxon>
        <taxon>Actinomycetota</taxon>
        <taxon>Actinomycetes</taxon>
        <taxon>Pseudonocardiales</taxon>
        <taxon>Pseudonocardiaceae</taxon>
        <taxon>Saccharothrix</taxon>
    </lineage>
</organism>
<protein>
    <submittedName>
        <fullName evidence="2">Uncharacterized protein</fullName>
    </submittedName>
</protein>